<dbReference type="CDD" id="cd13586">
    <property type="entry name" value="PBP2_Maltose_binding_like"/>
    <property type="match status" value="1"/>
</dbReference>
<dbReference type="Gene3D" id="3.40.190.10">
    <property type="entry name" value="Periplasmic binding protein-like II"/>
    <property type="match status" value="2"/>
</dbReference>
<organism evidence="6 7">
    <name type="scientific">Kocuria flava</name>
    <dbReference type="NCBI Taxonomy" id="446860"/>
    <lineage>
        <taxon>Bacteria</taxon>
        <taxon>Bacillati</taxon>
        <taxon>Actinomycetota</taxon>
        <taxon>Actinomycetes</taxon>
        <taxon>Micrococcales</taxon>
        <taxon>Micrococcaceae</taxon>
        <taxon>Kocuria</taxon>
    </lineage>
</organism>
<protein>
    <submittedName>
        <fullName evidence="6">ABC transporter substrate-binding protein</fullName>
    </submittedName>
</protein>
<dbReference type="InterPro" id="IPR006060">
    <property type="entry name" value="Maltose/Cyclodextrin-bd"/>
</dbReference>
<keyword evidence="3" id="KW-0762">Sugar transport</keyword>
<sequence>MTNIHRAAIAAGAVLLLAGCSTAPTAGVAGLTGDPGSITIQAGEDEIPALQQIGEKFTADTGVEVEFVQREINAQAISDFISQSPTGQAPDIIVSPHDNLGQLAANGVVTPVQLGEEAEDFTENAQDAVVYDGVSYGVPYAVENVALIRNNALTTEAPGTFDELRAIGHQVMEQQGIEYPFTISQSPESGDPYHLYPLQTSFGAPVFERTEDGEYTAELAMGGEDGHEFARYLADLGRTADLRTSMTPDIAKESFLNGQSPFHIGGPWELTDIEAAGMDVSVLPVPPAGNEEARPFVGVQSFFVNANAPNELAAQDFAANYLTTPEAQTAMYESTGRPPASETAIDRMEGDPLRSAYAEIAETGLPMPAIPEMGAVWSFWGATENAIVDGRGDPVELWDRMIANIEGQI</sequence>
<comment type="similarity">
    <text evidence="1">Belongs to the bacterial solute-binding protein 1 family.</text>
</comment>
<dbReference type="Pfam" id="PF13416">
    <property type="entry name" value="SBP_bac_8"/>
    <property type="match status" value="1"/>
</dbReference>
<evidence type="ECO:0000313" key="7">
    <source>
        <dbReference type="Proteomes" id="UP000234632"/>
    </source>
</evidence>
<gene>
    <name evidence="6" type="ORF">AUQ48_02105</name>
</gene>
<dbReference type="EMBL" id="LOMZ01000001">
    <property type="protein sequence ID" value="PLC11260.1"/>
    <property type="molecule type" value="Genomic_DNA"/>
</dbReference>
<dbReference type="PANTHER" id="PTHR30061:SF50">
    <property type="entry name" value="MALTOSE_MALTODEXTRIN-BINDING PERIPLASMIC PROTEIN"/>
    <property type="match status" value="1"/>
</dbReference>
<keyword evidence="2" id="KW-0813">Transport</keyword>
<evidence type="ECO:0000256" key="2">
    <source>
        <dbReference type="ARBA" id="ARBA00022448"/>
    </source>
</evidence>
<dbReference type="PROSITE" id="PS51257">
    <property type="entry name" value="PROKAR_LIPOPROTEIN"/>
    <property type="match status" value="1"/>
</dbReference>
<comment type="caution">
    <text evidence="6">The sequence shown here is derived from an EMBL/GenBank/DDBJ whole genome shotgun (WGS) entry which is preliminary data.</text>
</comment>
<dbReference type="PRINTS" id="PR00181">
    <property type="entry name" value="MALTOSEBP"/>
</dbReference>
<dbReference type="PANTHER" id="PTHR30061">
    <property type="entry name" value="MALTOSE-BINDING PERIPLASMIC PROTEIN"/>
    <property type="match status" value="1"/>
</dbReference>
<name>A0A2N4SZ51_9MICC</name>
<dbReference type="RefSeq" id="WP_101851029.1">
    <property type="nucleotide sequence ID" value="NZ_LOMZ01000001.1"/>
</dbReference>
<keyword evidence="4 5" id="KW-0732">Signal</keyword>
<reference evidence="6 7" key="1">
    <citation type="submission" date="2015-12" db="EMBL/GenBank/DDBJ databases">
        <authorList>
            <person name="Shamseldin A."/>
            <person name="Moawad H."/>
            <person name="Abd El-Rahim W.M."/>
            <person name="Sadowsky M.J."/>
        </authorList>
    </citation>
    <scope>NUCLEOTIDE SEQUENCE [LARGE SCALE GENOMIC DNA]</scope>
    <source>
        <strain evidence="6 7">S43</strain>
    </source>
</reference>
<feature type="chain" id="PRO_5038556535" evidence="5">
    <location>
        <begin position="27"/>
        <end position="409"/>
    </location>
</feature>
<evidence type="ECO:0000313" key="6">
    <source>
        <dbReference type="EMBL" id="PLC11260.1"/>
    </source>
</evidence>
<dbReference type="GO" id="GO:0015144">
    <property type="term" value="F:carbohydrate transmembrane transporter activity"/>
    <property type="evidence" value="ECO:0007669"/>
    <property type="project" value="InterPro"/>
</dbReference>
<evidence type="ECO:0000256" key="5">
    <source>
        <dbReference type="SAM" id="SignalP"/>
    </source>
</evidence>
<dbReference type="Proteomes" id="UP000234632">
    <property type="component" value="Unassembled WGS sequence"/>
</dbReference>
<dbReference type="GO" id="GO:0042956">
    <property type="term" value="P:maltodextrin transmembrane transport"/>
    <property type="evidence" value="ECO:0007669"/>
    <property type="project" value="TreeGrafter"/>
</dbReference>
<feature type="signal peptide" evidence="5">
    <location>
        <begin position="1"/>
        <end position="26"/>
    </location>
</feature>
<proteinExistence type="inferred from homology"/>
<evidence type="ECO:0000256" key="1">
    <source>
        <dbReference type="ARBA" id="ARBA00008520"/>
    </source>
</evidence>
<evidence type="ECO:0000256" key="3">
    <source>
        <dbReference type="ARBA" id="ARBA00022597"/>
    </source>
</evidence>
<dbReference type="GO" id="GO:1901982">
    <property type="term" value="F:maltose binding"/>
    <property type="evidence" value="ECO:0007669"/>
    <property type="project" value="TreeGrafter"/>
</dbReference>
<dbReference type="InterPro" id="IPR006059">
    <property type="entry name" value="SBP"/>
</dbReference>
<dbReference type="AlphaFoldDB" id="A0A2N4SZ51"/>
<dbReference type="GO" id="GO:0015768">
    <property type="term" value="P:maltose transport"/>
    <property type="evidence" value="ECO:0007669"/>
    <property type="project" value="TreeGrafter"/>
</dbReference>
<accession>A0A2N4SZ51</accession>
<dbReference type="SUPFAM" id="SSF53850">
    <property type="entry name" value="Periplasmic binding protein-like II"/>
    <property type="match status" value="1"/>
</dbReference>
<evidence type="ECO:0000256" key="4">
    <source>
        <dbReference type="ARBA" id="ARBA00022729"/>
    </source>
</evidence>
<dbReference type="GO" id="GO:0055052">
    <property type="term" value="C:ATP-binding cassette (ABC) transporter complex, substrate-binding subunit-containing"/>
    <property type="evidence" value="ECO:0007669"/>
    <property type="project" value="TreeGrafter"/>
</dbReference>